<evidence type="ECO:0000256" key="5">
    <source>
        <dbReference type="ARBA" id="ARBA00022692"/>
    </source>
</evidence>
<evidence type="ECO:0000256" key="2">
    <source>
        <dbReference type="ARBA" id="ARBA00004141"/>
    </source>
</evidence>
<dbReference type="PRINTS" id="PR01245">
    <property type="entry name" value="RAD1REC1"/>
</dbReference>
<evidence type="ECO:0000256" key="9">
    <source>
        <dbReference type="ARBA" id="ARBA00023204"/>
    </source>
</evidence>
<keyword evidence="8 12" id="KW-0472">Membrane</keyword>
<evidence type="ECO:0000313" key="14">
    <source>
        <dbReference type="Proteomes" id="UP001172681"/>
    </source>
</evidence>
<keyword evidence="10" id="KW-0539">Nucleus</keyword>
<evidence type="ECO:0000256" key="12">
    <source>
        <dbReference type="SAM" id="Phobius"/>
    </source>
</evidence>
<dbReference type="Proteomes" id="UP001172681">
    <property type="component" value="Unassembled WGS sequence"/>
</dbReference>
<dbReference type="GO" id="GO:0008311">
    <property type="term" value="F:double-stranded DNA 3'-5' DNA exonuclease activity"/>
    <property type="evidence" value="ECO:0007669"/>
    <property type="project" value="UniProtKB-EC"/>
</dbReference>
<keyword evidence="9" id="KW-0234">DNA repair</keyword>
<evidence type="ECO:0000256" key="1">
    <source>
        <dbReference type="ARBA" id="ARBA00004123"/>
    </source>
</evidence>
<dbReference type="EC" id="3.1.11.2" evidence="13"/>
<reference evidence="13" key="1">
    <citation type="submission" date="2022-10" db="EMBL/GenBank/DDBJ databases">
        <title>Culturing micro-colonial fungi from biological soil crusts in the Mojave desert and describing Neophaeococcomyces mojavensis, and introducing the new genera and species Taxawa tesnikishii.</title>
        <authorList>
            <person name="Kurbessoian T."/>
            <person name="Stajich J.E."/>
        </authorList>
    </citation>
    <scope>NUCLEOTIDE SEQUENCE</scope>
    <source>
        <strain evidence="13">TK_35</strain>
    </source>
</reference>
<dbReference type="InterPro" id="IPR003021">
    <property type="entry name" value="Rad1_Rec1_Rad17"/>
</dbReference>
<dbReference type="AlphaFoldDB" id="A0AA39CUY3"/>
<keyword evidence="5 12" id="KW-0812">Transmembrane</keyword>
<dbReference type="Pfam" id="PF02144">
    <property type="entry name" value="Rad1"/>
    <property type="match status" value="1"/>
</dbReference>
<dbReference type="GO" id="GO:0030896">
    <property type="term" value="C:checkpoint clamp complex"/>
    <property type="evidence" value="ECO:0007669"/>
    <property type="project" value="TreeGrafter"/>
</dbReference>
<evidence type="ECO:0000256" key="8">
    <source>
        <dbReference type="ARBA" id="ARBA00023136"/>
    </source>
</evidence>
<evidence type="ECO:0000313" key="13">
    <source>
        <dbReference type="EMBL" id="KAJ9625322.1"/>
    </source>
</evidence>
<comment type="caution">
    <text evidence="13">The sequence shown here is derived from an EMBL/GenBank/DDBJ whole genome shotgun (WGS) entry which is preliminary data.</text>
</comment>
<comment type="subcellular location">
    <subcellularLocation>
        <location evidence="2">Membrane</location>
        <topology evidence="2">Multi-pass membrane protein</topology>
    </subcellularLocation>
    <subcellularLocation>
        <location evidence="1">Nucleus</location>
    </subcellularLocation>
</comment>
<feature type="region of interest" description="Disordered" evidence="11">
    <location>
        <begin position="391"/>
        <end position="413"/>
    </location>
</feature>
<dbReference type="PANTHER" id="PTHR10870">
    <property type="entry name" value="CELL CYCLE CHECKPOINT PROTEIN RAD1"/>
    <property type="match status" value="1"/>
</dbReference>
<evidence type="ECO:0000256" key="3">
    <source>
        <dbReference type="ARBA" id="ARBA00009825"/>
    </source>
</evidence>
<dbReference type="InterPro" id="IPR007915">
    <property type="entry name" value="TMEM258/Ost5"/>
</dbReference>
<evidence type="ECO:0000256" key="6">
    <source>
        <dbReference type="ARBA" id="ARBA00022763"/>
    </source>
</evidence>
<keyword evidence="14" id="KW-1185">Reference proteome</keyword>
<evidence type="ECO:0000256" key="10">
    <source>
        <dbReference type="ARBA" id="ARBA00023242"/>
    </source>
</evidence>
<comment type="similarity">
    <text evidence="3">Belongs to the OST5 family.</text>
</comment>
<sequence>MSLHEVWQAAASSPFQPSVGKDSQLPLGLLLLLIGLILTGLFGLNRSLLSIPLFGIPASLAFGFVNSAFNYDSVADARTDSAPSQQMASPPLFTAVSTSARQLHLLLRCISFSPRAEVQITHSGIRFSVEEARVIQGLTFLDKALFSSYNLNVTDEEHMLPPFSISIVALLETLQIFGIADTTSSSRNPSGGFSSSYGNAFNAPALAVGGTCRISYQEAGAPLTITIQEGSVTTTCEMNTYEAQEGYEDDGGIPLDRESLRLRAIMRSTWLHDAMNELAGTNPTTLVLNASTASAPFFALAGEGGPFGDSTVDFMPESKNEPTPSGTRGKKQPLVMETFSVGTPTRPIKIRQRYKFDMIKRAGRAMALASRVSIRQDRQGVLSLQFMIDLGDGGNSGPRRDEGNGGIDVPPSPGSVAFVDFRFVPLIGDEDDSFSGTETESEEDNLPE</sequence>
<dbReference type="Pfam" id="PF05251">
    <property type="entry name" value="Ost5"/>
    <property type="match status" value="1"/>
</dbReference>
<dbReference type="GO" id="GO:0008250">
    <property type="term" value="C:oligosaccharyltransferase complex"/>
    <property type="evidence" value="ECO:0007669"/>
    <property type="project" value="InterPro"/>
</dbReference>
<dbReference type="PANTHER" id="PTHR10870:SF0">
    <property type="entry name" value="CELL CYCLE CHECKPOINT PROTEIN RAD1"/>
    <property type="match status" value="1"/>
</dbReference>
<keyword evidence="7 12" id="KW-1133">Transmembrane helix</keyword>
<name>A0AA39CUY3_9EURO</name>
<accession>A0AA39CUY3</accession>
<dbReference type="GO" id="GO:0000077">
    <property type="term" value="P:DNA damage checkpoint signaling"/>
    <property type="evidence" value="ECO:0007669"/>
    <property type="project" value="InterPro"/>
</dbReference>
<evidence type="ECO:0000256" key="7">
    <source>
        <dbReference type="ARBA" id="ARBA00022989"/>
    </source>
</evidence>
<feature type="region of interest" description="Disordered" evidence="11">
    <location>
        <begin position="429"/>
        <end position="448"/>
    </location>
</feature>
<protein>
    <submittedName>
        <fullName evidence="13">Checkpoint clamp complex protein Rad1</fullName>
        <ecNumber evidence="13">3.1.11.2</ecNumber>
    </submittedName>
</protein>
<comment type="similarity">
    <text evidence="4">Belongs to the rad1 family.</text>
</comment>
<dbReference type="EMBL" id="JAPDRN010000088">
    <property type="protein sequence ID" value="KAJ9625322.1"/>
    <property type="molecule type" value="Genomic_DNA"/>
</dbReference>
<feature type="transmembrane region" description="Helical" evidence="12">
    <location>
        <begin position="25"/>
        <end position="44"/>
    </location>
</feature>
<dbReference type="Gene3D" id="3.70.10.10">
    <property type="match status" value="1"/>
</dbReference>
<gene>
    <name evidence="13" type="primary">rad1</name>
    <name evidence="13" type="ORF">H2204_010414</name>
</gene>
<organism evidence="13 14">
    <name type="scientific">Knufia peltigerae</name>
    <dbReference type="NCBI Taxonomy" id="1002370"/>
    <lineage>
        <taxon>Eukaryota</taxon>
        <taxon>Fungi</taxon>
        <taxon>Dikarya</taxon>
        <taxon>Ascomycota</taxon>
        <taxon>Pezizomycotina</taxon>
        <taxon>Eurotiomycetes</taxon>
        <taxon>Chaetothyriomycetidae</taxon>
        <taxon>Chaetothyriales</taxon>
        <taxon>Trichomeriaceae</taxon>
        <taxon>Knufia</taxon>
    </lineage>
</organism>
<evidence type="ECO:0000256" key="4">
    <source>
        <dbReference type="ARBA" id="ARBA00010991"/>
    </source>
</evidence>
<keyword evidence="13" id="KW-0378">Hydrolase</keyword>
<feature type="transmembrane region" description="Helical" evidence="12">
    <location>
        <begin position="51"/>
        <end position="69"/>
    </location>
</feature>
<dbReference type="GO" id="GO:0006281">
    <property type="term" value="P:DNA repair"/>
    <property type="evidence" value="ECO:0007669"/>
    <property type="project" value="UniProtKB-KW"/>
</dbReference>
<evidence type="ECO:0000256" key="11">
    <source>
        <dbReference type="SAM" id="MobiDB-lite"/>
    </source>
</evidence>
<proteinExistence type="inferred from homology"/>
<keyword evidence="6" id="KW-0227">DNA damage</keyword>